<dbReference type="WBParaSite" id="HNAJ_0000545901-mRNA-1">
    <property type="protein sequence ID" value="HNAJ_0000545901-mRNA-1"/>
    <property type="gene ID" value="HNAJ_0000545901"/>
</dbReference>
<gene>
    <name evidence="1" type="ORF">HNAJ_LOCUS5457</name>
</gene>
<keyword evidence="2" id="KW-1185">Reference proteome</keyword>
<dbReference type="AlphaFoldDB" id="A0A0R3TEH0"/>
<reference evidence="1 2" key="2">
    <citation type="submission" date="2018-11" db="EMBL/GenBank/DDBJ databases">
        <authorList>
            <consortium name="Pathogen Informatics"/>
        </authorList>
    </citation>
    <scope>NUCLEOTIDE SEQUENCE [LARGE SCALE GENOMIC DNA]</scope>
</reference>
<accession>A0A0R3TEH0</accession>
<sequence length="264" mass="29149">MPHSASLDMRSHVRSSYISSGFNQRNDLVIVSGALGGTLTLIQPQRLRFQRFQWDSSDINCADFLQSTVVIGQNSGRVRMLSLAAAVPLTSADLRVEVSNLCTIDSSGGEFLAGPSEESENDDHKGRLSWIRIFRTSTPTSTEIFRMVTYCRVGAVSVWSINSTGDCRLLRKFAAGYLRIINPRTAKYEQSAQLTPPVLAAAPADPEHNHNQQRRAVRQNSEEWIRGLGPLGISSSCDGRKQLICGLQDNGRTIFIIPKSSILR</sequence>
<name>A0A0R3TEH0_RODNA</name>
<evidence type="ECO:0000313" key="1">
    <source>
        <dbReference type="EMBL" id="VDO01317.1"/>
    </source>
</evidence>
<evidence type="ECO:0000313" key="3">
    <source>
        <dbReference type="WBParaSite" id="HNAJ_0000545901-mRNA-1"/>
    </source>
</evidence>
<proteinExistence type="predicted"/>
<reference evidence="3" key="1">
    <citation type="submission" date="2017-02" db="UniProtKB">
        <authorList>
            <consortium name="WormBaseParasite"/>
        </authorList>
    </citation>
    <scope>IDENTIFICATION</scope>
</reference>
<evidence type="ECO:0000313" key="2">
    <source>
        <dbReference type="Proteomes" id="UP000278807"/>
    </source>
</evidence>
<protein>
    <submittedName>
        <fullName evidence="3">RAB3GAP2_N domain-containing protein</fullName>
    </submittedName>
</protein>
<dbReference type="OrthoDB" id="361494at2759"/>
<organism evidence="3">
    <name type="scientific">Rodentolepis nana</name>
    <name type="common">Dwarf tapeworm</name>
    <name type="synonym">Hymenolepis nana</name>
    <dbReference type="NCBI Taxonomy" id="102285"/>
    <lineage>
        <taxon>Eukaryota</taxon>
        <taxon>Metazoa</taxon>
        <taxon>Spiralia</taxon>
        <taxon>Lophotrochozoa</taxon>
        <taxon>Platyhelminthes</taxon>
        <taxon>Cestoda</taxon>
        <taxon>Eucestoda</taxon>
        <taxon>Cyclophyllidea</taxon>
        <taxon>Hymenolepididae</taxon>
        <taxon>Rodentolepis</taxon>
    </lineage>
</organism>
<dbReference type="Proteomes" id="UP000278807">
    <property type="component" value="Unassembled WGS sequence"/>
</dbReference>
<dbReference type="EMBL" id="UZAE01004684">
    <property type="protein sequence ID" value="VDO01317.1"/>
    <property type="molecule type" value="Genomic_DNA"/>
</dbReference>
<dbReference type="InterPro" id="IPR036322">
    <property type="entry name" value="WD40_repeat_dom_sf"/>
</dbReference>
<dbReference type="SUPFAM" id="SSF50978">
    <property type="entry name" value="WD40 repeat-like"/>
    <property type="match status" value="1"/>
</dbReference>